<dbReference type="AlphaFoldDB" id="A0A834TX23"/>
<name>A0A834TX23_9FABA</name>
<proteinExistence type="predicted"/>
<evidence type="ECO:0000313" key="1">
    <source>
        <dbReference type="EMBL" id="KAF7825659.1"/>
    </source>
</evidence>
<comment type="caution">
    <text evidence="1">The sequence shown here is derived from an EMBL/GenBank/DDBJ whole genome shotgun (WGS) entry which is preliminary data.</text>
</comment>
<keyword evidence="2" id="KW-1185">Reference proteome</keyword>
<accession>A0A834TX23</accession>
<protein>
    <submittedName>
        <fullName evidence="1">Uncharacterized protein</fullName>
    </submittedName>
</protein>
<dbReference type="Proteomes" id="UP000634136">
    <property type="component" value="Unassembled WGS sequence"/>
</dbReference>
<gene>
    <name evidence="1" type="ORF">G2W53_016823</name>
</gene>
<sequence>MISGRWFPNFNHVTIQEFMDMPSELKLAVWHRSLKACGGVTADAGKHVMPILSGSHQARSYQ</sequence>
<dbReference type="EMBL" id="JAAIUW010000006">
    <property type="protein sequence ID" value="KAF7825659.1"/>
    <property type="molecule type" value="Genomic_DNA"/>
</dbReference>
<reference evidence="1" key="1">
    <citation type="submission" date="2020-09" db="EMBL/GenBank/DDBJ databases">
        <title>Genome-Enabled Discovery of Anthraquinone Biosynthesis in Senna tora.</title>
        <authorList>
            <person name="Kang S.-H."/>
            <person name="Pandey R.P."/>
            <person name="Lee C.-M."/>
            <person name="Sim J.-S."/>
            <person name="Jeong J.-T."/>
            <person name="Choi B.-S."/>
            <person name="Jung M."/>
            <person name="Ginzburg D."/>
            <person name="Zhao K."/>
            <person name="Won S.Y."/>
            <person name="Oh T.-J."/>
            <person name="Yu Y."/>
            <person name="Kim N.-H."/>
            <person name="Lee O.R."/>
            <person name="Lee T.-H."/>
            <person name="Bashyal P."/>
            <person name="Kim T.-S."/>
            <person name="Lee W.-H."/>
            <person name="Kawkins C."/>
            <person name="Kim C.-K."/>
            <person name="Kim J.S."/>
            <person name="Ahn B.O."/>
            <person name="Rhee S.Y."/>
            <person name="Sohng J.K."/>
        </authorList>
    </citation>
    <scope>NUCLEOTIDE SEQUENCE</scope>
    <source>
        <tissue evidence="1">Leaf</tissue>
    </source>
</reference>
<evidence type="ECO:0000313" key="2">
    <source>
        <dbReference type="Proteomes" id="UP000634136"/>
    </source>
</evidence>
<organism evidence="1 2">
    <name type="scientific">Senna tora</name>
    <dbReference type="NCBI Taxonomy" id="362788"/>
    <lineage>
        <taxon>Eukaryota</taxon>
        <taxon>Viridiplantae</taxon>
        <taxon>Streptophyta</taxon>
        <taxon>Embryophyta</taxon>
        <taxon>Tracheophyta</taxon>
        <taxon>Spermatophyta</taxon>
        <taxon>Magnoliopsida</taxon>
        <taxon>eudicotyledons</taxon>
        <taxon>Gunneridae</taxon>
        <taxon>Pentapetalae</taxon>
        <taxon>rosids</taxon>
        <taxon>fabids</taxon>
        <taxon>Fabales</taxon>
        <taxon>Fabaceae</taxon>
        <taxon>Caesalpinioideae</taxon>
        <taxon>Cassia clade</taxon>
        <taxon>Senna</taxon>
    </lineage>
</organism>